<comment type="caution">
    <text evidence="2">The sequence shown here is derived from an EMBL/GenBank/DDBJ whole genome shotgun (WGS) entry which is preliminary data.</text>
</comment>
<dbReference type="Pfam" id="PF20167">
    <property type="entry name" value="Transposase_32"/>
    <property type="match status" value="1"/>
</dbReference>
<evidence type="ECO:0000313" key="3">
    <source>
        <dbReference type="Proteomes" id="UP000823775"/>
    </source>
</evidence>
<evidence type="ECO:0000259" key="1">
    <source>
        <dbReference type="Pfam" id="PF20167"/>
    </source>
</evidence>
<dbReference type="EMBL" id="JACEIK010005731">
    <property type="protein sequence ID" value="MCE0482111.1"/>
    <property type="molecule type" value="Genomic_DNA"/>
</dbReference>
<evidence type="ECO:0000313" key="2">
    <source>
        <dbReference type="EMBL" id="MCE0482111.1"/>
    </source>
</evidence>
<accession>A0ABS8VMS0</accession>
<feature type="domain" description="Putative plant transposon protein" evidence="1">
    <location>
        <begin position="64"/>
        <end position="194"/>
    </location>
</feature>
<dbReference type="InterPro" id="IPR046796">
    <property type="entry name" value="Transposase_32_dom"/>
</dbReference>
<name>A0ABS8VMS0_DATST</name>
<reference evidence="2 3" key="1">
    <citation type="journal article" date="2021" name="BMC Genomics">
        <title>Datura genome reveals duplications of psychoactive alkaloid biosynthetic genes and high mutation rate following tissue culture.</title>
        <authorList>
            <person name="Rajewski A."/>
            <person name="Carter-House D."/>
            <person name="Stajich J."/>
            <person name="Litt A."/>
        </authorList>
    </citation>
    <scope>NUCLEOTIDE SEQUENCE [LARGE SCALE GENOMIC DNA]</scope>
    <source>
        <strain evidence="2">AR-01</strain>
    </source>
</reference>
<sequence length="194" mass="22263">MGAYTSQVQSWVNVGRRIAGLGWRNSKRNIGIVTLNDFRIPSALPKPAPTARNPFADSPEIGLRDWGPFTIPVDPYFPELLWEFYASYRSRQHYLQHKGSSTTWPCLTSVCVHGLEIPVTPEAINSLYWVEPIPSHPIFRMKMDNKAQKFQWVAHIIAHGQPQGALSRGLIHRHNLKYEARMWLDFVFSRLIPS</sequence>
<protein>
    <recommendedName>
        <fullName evidence="1">Putative plant transposon protein domain-containing protein</fullName>
    </recommendedName>
</protein>
<keyword evidence="3" id="KW-1185">Reference proteome</keyword>
<gene>
    <name evidence="2" type="ORF">HAX54_040513</name>
</gene>
<proteinExistence type="predicted"/>
<organism evidence="2 3">
    <name type="scientific">Datura stramonium</name>
    <name type="common">Jimsonweed</name>
    <name type="synonym">Common thornapple</name>
    <dbReference type="NCBI Taxonomy" id="4076"/>
    <lineage>
        <taxon>Eukaryota</taxon>
        <taxon>Viridiplantae</taxon>
        <taxon>Streptophyta</taxon>
        <taxon>Embryophyta</taxon>
        <taxon>Tracheophyta</taxon>
        <taxon>Spermatophyta</taxon>
        <taxon>Magnoliopsida</taxon>
        <taxon>eudicotyledons</taxon>
        <taxon>Gunneridae</taxon>
        <taxon>Pentapetalae</taxon>
        <taxon>asterids</taxon>
        <taxon>lamiids</taxon>
        <taxon>Solanales</taxon>
        <taxon>Solanaceae</taxon>
        <taxon>Solanoideae</taxon>
        <taxon>Datureae</taxon>
        <taxon>Datura</taxon>
    </lineage>
</organism>
<dbReference type="Proteomes" id="UP000823775">
    <property type="component" value="Unassembled WGS sequence"/>
</dbReference>